<dbReference type="EMBL" id="CP111018">
    <property type="protein sequence ID" value="WAR10494.1"/>
    <property type="molecule type" value="Genomic_DNA"/>
</dbReference>
<keyword evidence="3" id="KW-0186">Copper</keyword>
<dbReference type="InterPro" id="IPR000323">
    <property type="entry name" value="Cu2_ascorb_mOase_N"/>
</dbReference>
<organism evidence="7 8">
    <name type="scientific">Mya arenaria</name>
    <name type="common">Soft-shell clam</name>
    <dbReference type="NCBI Taxonomy" id="6604"/>
    <lineage>
        <taxon>Eukaryota</taxon>
        <taxon>Metazoa</taxon>
        <taxon>Spiralia</taxon>
        <taxon>Lophotrochozoa</taxon>
        <taxon>Mollusca</taxon>
        <taxon>Bivalvia</taxon>
        <taxon>Autobranchia</taxon>
        <taxon>Heteroconchia</taxon>
        <taxon>Euheterodonta</taxon>
        <taxon>Imparidentia</taxon>
        <taxon>Neoheterodontei</taxon>
        <taxon>Myida</taxon>
        <taxon>Myoidea</taxon>
        <taxon>Myidae</taxon>
        <taxon>Mya</taxon>
    </lineage>
</organism>
<sequence>MYFQISNCIRIQFIKMKMRAIGGILVAFCLLQISTAYPSFRDKIPNGHLVANPCNISEIWFGVGHKQRYGNGERNQFGLDFHGQGMELGDPDCKWVPGGVLLQTQGITHPGVCTDSSGHACSEPGFELKCEGFQCESAKGTEGLEIVFNETEVTRQPKTYKCQAFALPADKDYHLVAATPHINNINHIHHMTLFGCPNNAKFEPRHTDAPYECTMDDRAGCSDPLLVWTIGDLGVCFSNEQAAWRLGKTGYKYVMIETHYHNGMLMSGEVDVSGLTLHYTETLRQNDLGVFLVGQTLLYIPPSKNSYEVSGVCKGNCIGEDLLQEEITIIGGQNHMHYRACVAMNEIDSCDLQRETIDGCEWKNLLNESHPSTMDSMRDVFDNCMFGRCLQECRSVVEDYSTNPCYSGDLRDYQLHAISQIEDGETKATFLDFWGRLDSCAINKENGGSECVVTDGSTSCYGRGVVILMLVCLLFA</sequence>
<evidence type="ECO:0000256" key="3">
    <source>
        <dbReference type="ARBA" id="ARBA00023008"/>
    </source>
</evidence>
<reference evidence="7" key="1">
    <citation type="submission" date="2022-11" db="EMBL/GenBank/DDBJ databases">
        <title>Centuries of genome instability and evolution in soft-shell clam transmissible cancer (bioRxiv).</title>
        <authorList>
            <person name="Hart S.F.M."/>
            <person name="Yonemitsu M.A."/>
            <person name="Giersch R.M."/>
            <person name="Beal B.F."/>
            <person name="Arriagada G."/>
            <person name="Davis B.W."/>
            <person name="Ostrander E.A."/>
            <person name="Goff S.P."/>
            <person name="Metzger M.J."/>
        </authorList>
    </citation>
    <scope>NUCLEOTIDE SEQUENCE</scope>
    <source>
        <strain evidence="7">MELC-2E11</strain>
        <tissue evidence="7">Siphon/mantle</tissue>
    </source>
</reference>
<keyword evidence="8" id="KW-1185">Reference proteome</keyword>
<evidence type="ECO:0000256" key="4">
    <source>
        <dbReference type="ARBA" id="ARBA00023033"/>
    </source>
</evidence>
<dbReference type="Proteomes" id="UP001164746">
    <property type="component" value="Chromosome 7"/>
</dbReference>
<dbReference type="PANTHER" id="PTHR10157">
    <property type="entry name" value="DOPAMINE BETA HYDROXYLASE RELATED"/>
    <property type="match status" value="1"/>
</dbReference>
<keyword evidence="4" id="KW-0503">Monooxygenase</keyword>
<name>A0ABY7ENE6_MYAAR</name>
<dbReference type="InterPro" id="IPR000945">
    <property type="entry name" value="DBH-like"/>
</dbReference>
<dbReference type="SUPFAM" id="SSF49742">
    <property type="entry name" value="PHM/PNGase F"/>
    <property type="match status" value="2"/>
</dbReference>
<dbReference type="PANTHER" id="PTHR10157:SF23">
    <property type="entry name" value="MOXD1 HOMOLOG 1"/>
    <property type="match status" value="1"/>
</dbReference>
<dbReference type="InterPro" id="IPR008977">
    <property type="entry name" value="PHM/PNGase_F_dom_sf"/>
</dbReference>
<evidence type="ECO:0000313" key="7">
    <source>
        <dbReference type="EMBL" id="WAR10494.1"/>
    </source>
</evidence>
<evidence type="ECO:0000256" key="2">
    <source>
        <dbReference type="ARBA" id="ARBA00023002"/>
    </source>
</evidence>
<evidence type="ECO:0000256" key="1">
    <source>
        <dbReference type="ARBA" id="ARBA00022723"/>
    </source>
</evidence>
<accession>A0ABY7ENE6</accession>
<feature type="domain" description="Temptin Cys/Cys disulfide" evidence="6">
    <location>
        <begin position="35"/>
        <end position="85"/>
    </location>
</feature>
<dbReference type="InterPro" id="IPR036939">
    <property type="entry name" value="Cu2_ascorb_mOase_N_sf"/>
</dbReference>
<gene>
    <name evidence="7" type="ORF">MAR_035570</name>
</gene>
<evidence type="ECO:0000313" key="8">
    <source>
        <dbReference type="Proteomes" id="UP001164746"/>
    </source>
</evidence>
<keyword evidence="2" id="KW-0560">Oxidoreductase</keyword>
<evidence type="ECO:0000259" key="5">
    <source>
        <dbReference type="Pfam" id="PF01082"/>
    </source>
</evidence>
<proteinExistence type="predicted"/>
<keyword evidence="1" id="KW-0479">Metal-binding</keyword>
<dbReference type="Gene3D" id="2.60.120.310">
    <property type="entry name" value="Copper type II, ascorbate-dependent monooxygenase, N-terminal domain"/>
    <property type="match status" value="1"/>
</dbReference>
<dbReference type="PROSITE" id="PS00084">
    <property type="entry name" value="CU2_MONOOXYGENASE_1"/>
    <property type="match status" value="1"/>
</dbReference>
<dbReference type="InterPro" id="IPR057626">
    <property type="entry name" value="S-S_Temptin"/>
</dbReference>
<feature type="domain" description="Copper type II ascorbate-dependent monooxygenase N-terminal" evidence="5">
    <location>
        <begin position="145"/>
        <end position="263"/>
    </location>
</feature>
<protein>
    <submittedName>
        <fullName evidence="7">DOPO-like protein</fullName>
    </submittedName>
</protein>
<dbReference type="Pfam" id="PF24784">
    <property type="entry name" value="Temptin_C"/>
    <property type="match status" value="1"/>
</dbReference>
<dbReference type="Pfam" id="PF01082">
    <property type="entry name" value="Cu2_monooxygen"/>
    <property type="match status" value="1"/>
</dbReference>
<dbReference type="InterPro" id="IPR020611">
    <property type="entry name" value="Cu2_ascorb_mOase_CS-1"/>
</dbReference>
<evidence type="ECO:0000259" key="6">
    <source>
        <dbReference type="Pfam" id="PF24784"/>
    </source>
</evidence>